<organism evidence="1 2">
    <name type="scientific">Tamaricihabitans halophyticus</name>
    <dbReference type="NCBI Taxonomy" id="1262583"/>
    <lineage>
        <taxon>Bacteria</taxon>
        <taxon>Bacillati</taxon>
        <taxon>Actinomycetota</taxon>
        <taxon>Actinomycetes</taxon>
        <taxon>Pseudonocardiales</taxon>
        <taxon>Pseudonocardiaceae</taxon>
        <taxon>Tamaricihabitans</taxon>
    </lineage>
</organism>
<dbReference type="Proteomes" id="UP000294911">
    <property type="component" value="Unassembled WGS sequence"/>
</dbReference>
<reference evidence="1 2" key="1">
    <citation type="submission" date="2019-03" db="EMBL/GenBank/DDBJ databases">
        <title>Genomic Encyclopedia of Type Strains, Phase IV (KMG-IV): sequencing the most valuable type-strain genomes for metagenomic binning, comparative biology and taxonomic classification.</title>
        <authorList>
            <person name="Goeker M."/>
        </authorList>
    </citation>
    <scope>NUCLEOTIDE SEQUENCE [LARGE SCALE GENOMIC DNA]</scope>
    <source>
        <strain evidence="1 2">DSM 45765</strain>
    </source>
</reference>
<dbReference type="Pfam" id="PF13714">
    <property type="entry name" value="PEP_mutase"/>
    <property type="match status" value="1"/>
</dbReference>
<name>A0A4R2QSY3_9PSEU</name>
<dbReference type="Gene3D" id="3.20.20.60">
    <property type="entry name" value="Phosphoenolpyruvate-binding domains"/>
    <property type="match status" value="1"/>
</dbReference>
<dbReference type="AlphaFoldDB" id="A0A4R2QSY3"/>
<proteinExistence type="predicted"/>
<comment type="caution">
    <text evidence="1">The sequence shown here is derived from an EMBL/GenBank/DDBJ whole genome shotgun (WGS) entry which is preliminary data.</text>
</comment>
<keyword evidence="2" id="KW-1185">Reference proteome</keyword>
<dbReference type="RefSeq" id="WP_132877465.1">
    <property type="nucleotide sequence ID" value="NZ_SLXQ01000005.1"/>
</dbReference>
<accession>A0A4R2QSY3</accession>
<evidence type="ECO:0000313" key="2">
    <source>
        <dbReference type="Proteomes" id="UP000294911"/>
    </source>
</evidence>
<dbReference type="InterPro" id="IPR040442">
    <property type="entry name" value="Pyrv_kinase-like_dom_sf"/>
</dbReference>
<dbReference type="OrthoDB" id="9780430at2"/>
<evidence type="ECO:0000313" key="1">
    <source>
        <dbReference type="EMBL" id="TCP53010.1"/>
    </source>
</evidence>
<keyword evidence="1" id="KW-0456">Lyase</keyword>
<dbReference type="CDD" id="cd00377">
    <property type="entry name" value="ICL_PEPM"/>
    <property type="match status" value="1"/>
</dbReference>
<dbReference type="GO" id="GO:0016829">
    <property type="term" value="F:lyase activity"/>
    <property type="evidence" value="ECO:0007669"/>
    <property type="project" value="UniProtKB-KW"/>
</dbReference>
<dbReference type="InterPro" id="IPR015813">
    <property type="entry name" value="Pyrv/PenolPyrv_kinase-like_dom"/>
</dbReference>
<protein>
    <submittedName>
        <fullName evidence="1">2-methylisocitrate lyase-like PEP mutase family enzyme</fullName>
    </submittedName>
</protein>
<gene>
    <name evidence="1" type="ORF">EV191_10572</name>
</gene>
<dbReference type="InterPro" id="IPR039556">
    <property type="entry name" value="ICL/PEPM"/>
</dbReference>
<dbReference type="EMBL" id="SLXQ01000005">
    <property type="protein sequence ID" value="TCP53010.1"/>
    <property type="molecule type" value="Genomic_DNA"/>
</dbReference>
<dbReference type="PANTHER" id="PTHR42905">
    <property type="entry name" value="PHOSPHOENOLPYRUVATE CARBOXYLASE"/>
    <property type="match status" value="1"/>
</dbReference>
<sequence>MTAALLRALHVPGNPLVLPNVWDAATAREVVAAGYPAIATSSAAVAEAVGYADGEAPADEMFAAAARIARVIDVPLTVDAEAGYRLPAAELAERLRAAGAVGCNIEDSDHDTHVPTAQHAARLRELRDAADTSLVINARVDSFLRTKDHASVLADGIARAEAYLTVGADCVYPIGLRDRRLIAEFVAAVRPAPVNITSLPGGPDLAEAAELGVARVSLGAGLFREAQAWLRDRLLAVN</sequence>
<dbReference type="PANTHER" id="PTHR42905:SF16">
    <property type="entry name" value="CARBOXYPHOSPHONOENOLPYRUVATE PHOSPHONOMUTASE-LIKE PROTEIN (AFU_ORTHOLOGUE AFUA_5G07230)"/>
    <property type="match status" value="1"/>
</dbReference>
<dbReference type="SUPFAM" id="SSF51621">
    <property type="entry name" value="Phosphoenolpyruvate/pyruvate domain"/>
    <property type="match status" value="1"/>
</dbReference>